<evidence type="ECO:0000256" key="2">
    <source>
        <dbReference type="ARBA" id="ARBA00023315"/>
    </source>
</evidence>
<dbReference type="EMBL" id="MSDF01000001">
    <property type="protein sequence ID" value="OPB01071.1"/>
    <property type="molecule type" value="Genomic_DNA"/>
</dbReference>
<accession>A0A1T2Z8V8</accession>
<feature type="domain" description="N-acetyltransferase" evidence="3">
    <location>
        <begin position="1"/>
        <end position="140"/>
    </location>
</feature>
<evidence type="ECO:0000313" key="5">
    <source>
        <dbReference type="Proteomes" id="UP000190965"/>
    </source>
</evidence>
<dbReference type="Gene3D" id="3.40.630.30">
    <property type="match status" value="1"/>
</dbReference>
<evidence type="ECO:0000313" key="4">
    <source>
        <dbReference type="EMBL" id="OPB01071.1"/>
    </source>
</evidence>
<dbReference type="InterPro" id="IPR000182">
    <property type="entry name" value="GNAT_dom"/>
</dbReference>
<dbReference type="AlphaFoldDB" id="A0A1T2Z8V8"/>
<sequence>MIYRGERDYIQRWEPSHEDGWLRQTERHLASWVEHFDRIVLATVDEQFAGYCLWMPEDGRALLCTIGVSAPYRCKGIGAALLKAYTDDARQAGFAHLTLSVREDNPAKRLYEKAGFTQTAVDANGYLRFEWVTSYRHAAD</sequence>
<dbReference type="PANTHER" id="PTHR43420:SF12">
    <property type="entry name" value="N-ACETYLTRANSFERASE DOMAIN-CONTAINING PROTEIN"/>
    <property type="match status" value="1"/>
</dbReference>
<dbReference type="CDD" id="cd04301">
    <property type="entry name" value="NAT_SF"/>
    <property type="match status" value="1"/>
</dbReference>
<name>A0A1T2Z8V8_PSEFL</name>
<dbReference type="Proteomes" id="UP000190965">
    <property type="component" value="Unassembled WGS sequence"/>
</dbReference>
<dbReference type="OrthoDB" id="6871659at2"/>
<keyword evidence="2" id="KW-0012">Acyltransferase</keyword>
<comment type="caution">
    <text evidence="4">The sequence shown here is derived from an EMBL/GenBank/DDBJ whole genome shotgun (WGS) entry which is preliminary data.</text>
</comment>
<organism evidence="4 5">
    <name type="scientific">Pseudomonas fluorescens</name>
    <dbReference type="NCBI Taxonomy" id="294"/>
    <lineage>
        <taxon>Bacteria</taxon>
        <taxon>Pseudomonadati</taxon>
        <taxon>Pseudomonadota</taxon>
        <taxon>Gammaproteobacteria</taxon>
        <taxon>Pseudomonadales</taxon>
        <taxon>Pseudomonadaceae</taxon>
        <taxon>Pseudomonas</taxon>
    </lineage>
</organism>
<dbReference type="InterPro" id="IPR050680">
    <property type="entry name" value="YpeA/RimI_acetyltransf"/>
</dbReference>
<evidence type="ECO:0000259" key="3">
    <source>
        <dbReference type="PROSITE" id="PS51186"/>
    </source>
</evidence>
<dbReference type="PROSITE" id="PS51186">
    <property type="entry name" value="GNAT"/>
    <property type="match status" value="1"/>
</dbReference>
<dbReference type="GO" id="GO:0016747">
    <property type="term" value="F:acyltransferase activity, transferring groups other than amino-acyl groups"/>
    <property type="evidence" value="ECO:0007669"/>
    <property type="project" value="InterPro"/>
</dbReference>
<gene>
    <name evidence="4" type="ORF">BFW87_01260</name>
</gene>
<evidence type="ECO:0000256" key="1">
    <source>
        <dbReference type="ARBA" id="ARBA00022679"/>
    </source>
</evidence>
<protein>
    <recommendedName>
        <fullName evidence="3">N-acetyltransferase domain-containing protein</fullName>
    </recommendedName>
</protein>
<proteinExistence type="predicted"/>
<dbReference type="PANTHER" id="PTHR43420">
    <property type="entry name" value="ACETYLTRANSFERASE"/>
    <property type="match status" value="1"/>
</dbReference>
<dbReference type="InterPro" id="IPR016181">
    <property type="entry name" value="Acyl_CoA_acyltransferase"/>
</dbReference>
<dbReference type="Pfam" id="PF00583">
    <property type="entry name" value="Acetyltransf_1"/>
    <property type="match status" value="1"/>
</dbReference>
<reference evidence="4 5" key="1">
    <citation type="submission" date="2016-12" db="EMBL/GenBank/DDBJ databases">
        <title>Draft genome sequences of seven strains of Pseudomonas fluorescens that produce 4-formylaminooxyvinylglycine.</title>
        <authorList>
            <person name="Okrent R.A."/>
            <person name="Manning V.A."/>
            <person name="Trippe K.M."/>
        </authorList>
    </citation>
    <scope>NUCLEOTIDE SEQUENCE [LARGE SCALE GENOMIC DNA]</scope>
    <source>
        <strain evidence="4 5">P5A</strain>
    </source>
</reference>
<dbReference type="SUPFAM" id="SSF55729">
    <property type="entry name" value="Acyl-CoA N-acyltransferases (Nat)"/>
    <property type="match status" value="1"/>
</dbReference>
<keyword evidence="1" id="KW-0808">Transferase</keyword>